<evidence type="ECO:0000313" key="6">
    <source>
        <dbReference type="Proteomes" id="UP000542125"/>
    </source>
</evidence>
<keyword evidence="3" id="KW-0804">Transcription</keyword>
<dbReference type="SMART" id="SM00895">
    <property type="entry name" value="FCD"/>
    <property type="match status" value="1"/>
</dbReference>
<keyword evidence="6" id="KW-1185">Reference proteome</keyword>
<dbReference type="PANTHER" id="PTHR43537:SF49">
    <property type="entry name" value="TRANSCRIPTIONAL REGULATORY PROTEIN"/>
    <property type="match status" value="1"/>
</dbReference>
<dbReference type="PANTHER" id="PTHR43537">
    <property type="entry name" value="TRANSCRIPTIONAL REGULATOR, GNTR FAMILY"/>
    <property type="match status" value="1"/>
</dbReference>
<gene>
    <name evidence="5" type="ORF">FHW18_004626</name>
</gene>
<evidence type="ECO:0000256" key="3">
    <source>
        <dbReference type="ARBA" id="ARBA00023163"/>
    </source>
</evidence>
<dbReference type="SUPFAM" id="SSF46785">
    <property type="entry name" value="Winged helix' DNA-binding domain"/>
    <property type="match status" value="1"/>
</dbReference>
<evidence type="ECO:0000256" key="2">
    <source>
        <dbReference type="ARBA" id="ARBA00023125"/>
    </source>
</evidence>
<dbReference type="Gene3D" id="1.10.10.10">
    <property type="entry name" value="Winged helix-like DNA-binding domain superfamily/Winged helix DNA-binding domain"/>
    <property type="match status" value="1"/>
</dbReference>
<feature type="domain" description="HTH gntR-type" evidence="4">
    <location>
        <begin position="7"/>
        <end position="74"/>
    </location>
</feature>
<dbReference type="Pfam" id="PF07729">
    <property type="entry name" value="FCD"/>
    <property type="match status" value="1"/>
</dbReference>
<dbReference type="GO" id="GO:0003677">
    <property type="term" value="F:DNA binding"/>
    <property type="evidence" value="ECO:0007669"/>
    <property type="project" value="UniProtKB-KW"/>
</dbReference>
<dbReference type="SMART" id="SM00345">
    <property type="entry name" value="HTH_GNTR"/>
    <property type="match status" value="1"/>
</dbReference>
<dbReference type="Gene3D" id="1.20.120.530">
    <property type="entry name" value="GntR ligand-binding domain-like"/>
    <property type="match status" value="1"/>
</dbReference>
<dbReference type="CDD" id="cd07377">
    <property type="entry name" value="WHTH_GntR"/>
    <property type="match status" value="1"/>
</dbReference>
<evidence type="ECO:0000313" key="5">
    <source>
        <dbReference type="EMBL" id="NYE85319.1"/>
    </source>
</evidence>
<keyword evidence="1" id="KW-0805">Transcription regulation</keyword>
<dbReference type="InterPro" id="IPR008920">
    <property type="entry name" value="TF_FadR/GntR_C"/>
</dbReference>
<dbReference type="InterPro" id="IPR011711">
    <property type="entry name" value="GntR_C"/>
</dbReference>
<reference evidence="5 6" key="1">
    <citation type="submission" date="2020-07" db="EMBL/GenBank/DDBJ databases">
        <title>Genomic Encyclopedia of Type Strains, Phase IV (KMG-V): Genome sequencing to study the core and pangenomes of soil and plant-associated prokaryotes.</title>
        <authorList>
            <person name="Whitman W."/>
        </authorList>
    </citation>
    <scope>NUCLEOTIDE SEQUENCE [LARGE SCALE GENOMIC DNA]</scope>
    <source>
        <strain evidence="5 6">SAS40</strain>
    </source>
</reference>
<dbReference type="PROSITE" id="PS50949">
    <property type="entry name" value="HTH_GNTR"/>
    <property type="match status" value="1"/>
</dbReference>
<dbReference type="InterPro" id="IPR036390">
    <property type="entry name" value="WH_DNA-bd_sf"/>
</dbReference>
<accession>A0A7Y9LMV2</accession>
<dbReference type="Proteomes" id="UP000542125">
    <property type="component" value="Unassembled WGS sequence"/>
</dbReference>
<proteinExistence type="predicted"/>
<evidence type="ECO:0000259" key="4">
    <source>
        <dbReference type="PROSITE" id="PS50949"/>
    </source>
</evidence>
<dbReference type="InterPro" id="IPR036388">
    <property type="entry name" value="WH-like_DNA-bd_sf"/>
</dbReference>
<organism evidence="5 6">
    <name type="scientific">Pigmentiphaga litoralis</name>
    <dbReference type="NCBI Taxonomy" id="516702"/>
    <lineage>
        <taxon>Bacteria</taxon>
        <taxon>Pseudomonadati</taxon>
        <taxon>Pseudomonadota</taxon>
        <taxon>Betaproteobacteria</taxon>
        <taxon>Burkholderiales</taxon>
        <taxon>Alcaligenaceae</taxon>
        <taxon>Pigmentiphaga</taxon>
    </lineage>
</organism>
<keyword evidence="2 5" id="KW-0238">DNA-binding</keyword>
<dbReference type="Pfam" id="PF00392">
    <property type="entry name" value="GntR"/>
    <property type="match status" value="1"/>
</dbReference>
<dbReference type="SUPFAM" id="SSF48008">
    <property type="entry name" value="GntR ligand-binding domain-like"/>
    <property type="match status" value="1"/>
</dbReference>
<comment type="caution">
    <text evidence="5">The sequence shown here is derived from an EMBL/GenBank/DDBJ whole genome shotgun (WGS) entry which is preliminary data.</text>
</comment>
<dbReference type="InterPro" id="IPR000524">
    <property type="entry name" value="Tscrpt_reg_HTH_GntR"/>
</dbReference>
<protein>
    <submittedName>
        <fullName evidence="5">DNA-binding GntR family transcriptional regulator</fullName>
    </submittedName>
</protein>
<dbReference type="EMBL" id="JACBYR010000002">
    <property type="protein sequence ID" value="NYE85319.1"/>
    <property type="molecule type" value="Genomic_DNA"/>
</dbReference>
<evidence type="ECO:0000256" key="1">
    <source>
        <dbReference type="ARBA" id="ARBA00023015"/>
    </source>
</evidence>
<name>A0A7Y9LMV2_9BURK</name>
<dbReference type="RefSeq" id="WP_179589283.1">
    <property type="nucleotide sequence ID" value="NZ_JACBYR010000002.1"/>
</dbReference>
<dbReference type="GO" id="GO:0003700">
    <property type="term" value="F:DNA-binding transcription factor activity"/>
    <property type="evidence" value="ECO:0007669"/>
    <property type="project" value="InterPro"/>
</dbReference>
<dbReference type="AlphaFoldDB" id="A0A7Y9LMV2"/>
<sequence>MPTAKTNTQALAAYNEIKQRILTGLFTANDRLREIDVANQLDMGRTPVREALKRIQDEGLLTHEPRRGLVVTQMDQQGVSELYAMREVLEGAAAGFAARHATDAEIANMEAILDEADHDADPVALNLQFHQAIYSAAHNRHLIRSLQSLTDTTYLLGRSTLMTPARADKALIEHRAIVDAIRTRDPQRADAVARAHIHQALLERLKMLRQR</sequence>